<dbReference type="PANTHER" id="PTHR39186:SF1">
    <property type="entry name" value="DUF2071 DOMAIN-CONTAINING PROTEIN"/>
    <property type="match status" value="1"/>
</dbReference>
<proteinExistence type="predicted"/>
<protein>
    <submittedName>
        <fullName evidence="1">Uncharacterized protein</fullName>
    </submittedName>
</protein>
<reference evidence="1" key="1">
    <citation type="submission" date="2013-05" db="EMBL/GenBank/DDBJ databases">
        <authorList>
            <person name="Harkins D.M."/>
            <person name="Durkin A.S."/>
            <person name="Brinkac L.M."/>
            <person name="Haft D.H."/>
            <person name="Selengut J.D."/>
            <person name="Sanka R."/>
            <person name="DePew J."/>
            <person name="Purushe J."/>
            <person name="Hartskeerl R.A."/>
            <person name="Ahmed A."/>
            <person name="van der Linden H."/>
            <person name="Goris M.G.A."/>
            <person name="Vinetz J.M."/>
            <person name="Sutton G.G."/>
            <person name="Nierman W.C."/>
            <person name="Fouts D.E."/>
        </authorList>
    </citation>
    <scope>NUCLEOTIDE SEQUENCE [LARGE SCALE GENOMIC DNA]</scope>
    <source>
        <strain evidence="1">L 60</strain>
    </source>
</reference>
<dbReference type="Pfam" id="PF09844">
    <property type="entry name" value="DUF2071"/>
    <property type="match status" value="1"/>
</dbReference>
<sequence length="119" mass="14405">MKLRRKKNQKEFHCHRTDHRAIAGEFHTVYYPTSKIYHSKRDTLENWLTERYSLYCKDSQERIYRGEVHHLPWPLQKAECNIRQNTILQSHKIPILHPEPLVRYSDSLKVALFPFVPCF</sequence>
<dbReference type="PANTHER" id="PTHR39186">
    <property type="entry name" value="DUF2071 FAMILY PROTEIN"/>
    <property type="match status" value="1"/>
</dbReference>
<organism evidence="1 2">
    <name type="scientific">Leptospira alexanderi serovar Manhao 3 str. L 60</name>
    <dbReference type="NCBI Taxonomy" id="1049759"/>
    <lineage>
        <taxon>Bacteria</taxon>
        <taxon>Pseudomonadati</taxon>
        <taxon>Spirochaetota</taxon>
        <taxon>Spirochaetia</taxon>
        <taxon>Leptospirales</taxon>
        <taxon>Leptospiraceae</taxon>
        <taxon>Leptospira</taxon>
    </lineage>
</organism>
<gene>
    <name evidence="1" type="ORF">LEP1GSC062_2107</name>
</gene>
<dbReference type="EMBL" id="AHMT02000039">
    <property type="protein sequence ID" value="EQA62119.1"/>
    <property type="molecule type" value="Genomic_DNA"/>
</dbReference>
<keyword evidence="2" id="KW-1185">Reference proteome</keyword>
<evidence type="ECO:0000313" key="1">
    <source>
        <dbReference type="EMBL" id="EQA62119.1"/>
    </source>
</evidence>
<comment type="caution">
    <text evidence="1">The sequence shown here is derived from an EMBL/GenBank/DDBJ whole genome shotgun (WGS) entry which is preliminary data.</text>
</comment>
<dbReference type="InterPro" id="IPR018644">
    <property type="entry name" value="DUF2071"/>
</dbReference>
<dbReference type="Proteomes" id="UP000018747">
    <property type="component" value="Unassembled WGS sequence"/>
</dbReference>
<name>V6I719_9LEPT</name>
<dbReference type="AlphaFoldDB" id="V6I719"/>
<accession>V6I719</accession>
<evidence type="ECO:0000313" key="2">
    <source>
        <dbReference type="Proteomes" id="UP000018747"/>
    </source>
</evidence>